<organism evidence="1 2">
    <name type="scientific">Symmachiella dynata</name>
    <dbReference type="NCBI Taxonomy" id="2527995"/>
    <lineage>
        <taxon>Bacteria</taxon>
        <taxon>Pseudomonadati</taxon>
        <taxon>Planctomycetota</taxon>
        <taxon>Planctomycetia</taxon>
        <taxon>Planctomycetales</taxon>
        <taxon>Planctomycetaceae</taxon>
        <taxon>Symmachiella</taxon>
    </lineage>
</organism>
<accession>A0A517ZLU7</accession>
<evidence type="ECO:0000313" key="2">
    <source>
        <dbReference type="Proteomes" id="UP000319383"/>
    </source>
</evidence>
<reference evidence="1 2" key="1">
    <citation type="submission" date="2019-02" db="EMBL/GenBank/DDBJ databases">
        <title>Deep-cultivation of Planctomycetes and their phenomic and genomic characterization uncovers novel biology.</title>
        <authorList>
            <person name="Wiegand S."/>
            <person name="Jogler M."/>
            <person name="Boedeker C."/>
            <person name="Pinto D."/>
            <person name="Vollmers J."/>
            <person name="Rivas-Marin E."/>
            <person name="Kohn T."/>
            <person name="Peeters S.H."/>
            <person name="Heuer A."/>
            <person name="Rast P."/>
            <person name="Oberbeckmann S."/>
            <person name="Bunk B."/>
            <person name="Jeske O."/>
            <person name="Meyerdierks A."/>
            <person name="Storesund J.E."/>
            <person name="Kallscheuer N."/>
            <person name="Luecker S."/>
            <person name="Lage O.M."/>
            <person name="Pohl T."/>
            <person name="Merkel B.J."/>
            <person name="Hornburger P."/>
            <person name="Mueller R.-W."/>
            <person name="Bruemmer F."/>
            <person name="Labrenz M."/>
            <person name="Spormann A.M."/>
            <person name="Op den Camp H."/>
            <person name="Overmann J."/>
            <person name="Amann R."/>
            <person name="Jetten M.S.M."/>
            <person name="Mascher T."/>
            <person name="Medema M.H."/>
            <person name="Devos D.P."/>
            <person name="Kaster A.-K."/>
            <person name="Ovreas L."/>
            <person name="Rohde M."/>
            <person name="Galperin M.Y."/>
            <person name="Jogler C."/>
        </authorList>
    </citation>
    <scope>NUCLEOTIDE SEQUENCE [LARGE SCALE GENOMIC DNA]</scope>
    <source>
        <strain evidence="1 2">Mal52</strain>
    </source>
</reference>
<protein>
    <submittedName>
        <fullName evidence="1">Uncharacterized protein</fullName>
    </submittedName>
</protein>
<name>A0A517ZLU7_9PLAN</name>
<dbReference type="AlphaFoldDB" id="A0A517ZLU7"/>
<keyword evidence="2" id="KW-1185">Reference proteome</keyword>
<dbReference type="Proteomes" id="UP000319383">
    <property type="component" value="Chromosome"/>
</dbReference>
<gene>
    <name evidence="1" type="ORF">Mal52_19370</name>
</gene>
<sequence>MSIEDWTPFHEETIKDILREWYLVPNTDPILRQTALEFDALPIFLDMWSYWFLGSDGSVIIRDVELGSGDTAIYTDFLKRASALTAGVRRYPRLRLLLPQRPRDAVDCGCVGIPIMERVVCGTCGGLRWLQPND</sequence>
<dbReference type="EMBL" id="CP036276">
    <property type="protein sequence ID" value="QDU43462.1"/>
    <property type="molecule type" value="Genomic_DNA"/>
</dbReference>
<proteinExistence type="predicted"/>
<dbReference type="RefSeq" id="WP_145375565.1">
    <property type="nucleotide sequence ID" value="NZ_CP036270.1"/>
</dbReference>
<dbReference type="KEGG" id="sdyn:Mal52_19370"/>
<evidence type="ECO:0000313" key="1">
    <source>
        <dbReference type="EMBL" id="QDU43462.1"/>
    </source>
</evidence>